<dbReference type="HOGENOM" id="CLU_112905_0_0_5"/>
<dbReference type="AlphaFoldDB" id="A0A0B4XAG8"/>
<accession>A0A0B4XAG8</accession>
<name>A0A0B4XAG8_9HYPH</name>
<keyword evidence="2" id="KW-1185">Reference proteome</keyword>
<geneLocation type="plasmid" evidence="1 2">
    <name>pRgalR602b</name>
</geneLocation>
<evidence type="ECO:0000313" key="1">
    <source>
        <dbReference type="EMBL" id="AJD43770.1"/>
    </source>
</evidence>
<dbReference type="KEGG" id="rga:RGR602_PB00233"/>
<organism evidence="1 2">
    <name type="scientific">Rhizobium gallicum bv. gallicum R602sp</name>
    <dbReference type="NCBI Taxonomy" id="1041138"/>
    <lineage>
        <taxon>Bacteria</taxon>
        <taxon>Pseudomonadati</taxon>
        <taxon>Pseudomonadota</taxon>
        <taxon>Alphaproteobacteria</taxon>
        <taxon>Hyphomicrobiales</taxon>
        <taxon>Rhizobiaceae</taxon>
        <taxon>Rhizobium/Agrobacterium group</taxon>
        <taxon>Rhizobium</taxon>
    </lineage>
</organism>
<evidence type="ECO:0000313" key="2">
    <source>
        <dbReference type="Proteomes" id="UP000031368"/>
    </source>
</evidence>
<proteinExistence type="predicted"/>
<protein>
    <submittedName>
        <fullName evidence="1">Uncharacterized protein</fullName>
    </submittedName>
</protein>
<dbReference type="Proteomes" id="UP000031368">
    <property type="component" value="Plasmid pRgalR602b"/>
</dbReference>
<gene>
    <name evidence="1" type="ORF">RGR602_PB00233</name>
</gene>
<dbReference type="RefSeq" id="WP_052451695.1">
    <property type="nucleotide sequence ID" value="NZ_CP006879.1"/>
</dbReference>
<keyword evidence="1" id="KW-0614">Plasmid</keyword>
<sequence>MAWTVKLQDREITITTAAIDVLKARFVRDEELLSRMSESWWRDIFVHMVAFGIDPTEIIQAVHNVEAGKPNSDVTVTKFRDESLKALWHKHYFTARYLPANIFPARGKNGLNTIVDEILDPVKYPVITPQAIDELAQAVSTLPVKNRSVDGKLTGEWVIFAKHDGKNYYLGLARTIASTGL</sequence>
<dbReference type="EMBL" id="CP006879">
    <property type="protein sequence ID" value="AJD43770.1"/>
    <property type="molecule type" value="Genomic_DNA"/>
</dbReference>
<reference evidence="1 2" key="1">
    <citation type="submission" date="2013-11" db="EMBL/GenBank/DDBJ databases">
        <title>Complete genome sequence of Rhizobium gallicum bv. gallicum R602.</title>
        <authorList>
            <person name="Bustos P."/>
            <person name="Santamaria R.I."/>
            <person name="Lozano L."/>
            <person name="Acosta J.L."/>
            <person name="Ormeno-Orrillo E."/>
            <person name="Rogel M.A."/>
            <person name="Romero D."/>
            <person name="Cevallos M.A."/>
            <person name="Martinez-Romero E."/>
            <person name="Gonzalez V."/>
        </authorList>
    </citation>
    <scope>NUCLEOTIDE SEQUENCE [LARGE SCALE GENOMIC DNA]</scope>
    <source>
        <strain evidence="1 2">R602</strain>
        <plasmid evidence="1 2">pRgalR602b</plasmid>
    </source>
</reference>